<feature type="compositionally biased region" description="Pro residues" evidence="1">
    <location>
        <begin position="49"/>
        <end position="61"/>
    </location>
</feature>
<keyword evidence="3" id="KW-1185">Reference proteome</keyword>
<dbReference type="Proteomes" id="UP000247498">
    <property type="component" value="Unassembled WGS sequence"/>
</dbReference>
<evidence type="ECO:0000313" key="2">
    <source>
        <dbReference type="EMBL" id="GBF95003.1"/>
    </source>
</evidence>
<organism evidence="2 3">
    <name type="scientific">Raphidocelis subcapitata</name>
    <dbReference type="NCBI Taxonomy" id="307507"/>
    <lineage>
        <taxon>Eukaryota</taxon>
        <taxon>Viridiplantae</taxon>
        <taxon>Chlorophyta</taxon>
        <taxon>core chlorophytes</taxon>
        <taxon>Chlorophyceae</taxon>
        <taxon>CS clade</taxon>
        <taxon>Sphaeropleales</taxon>
        <taxon>Selenastraceae</taxon>
        <taxon>Raphidocelis</taxon>
    </lineage>
</organism>
<accession>A0A2V0PAR8</accession>
<comment type="caution">
    <text evidence="2">The sequence shown here is derived from an EMBL/GenBank/DDBJ whole genome shotgun (WGS) entry which is preliminary data.</text>
</comment>
<dbReference type="AlphaFoldDB" id="A0A2V0PAR8"/>
<evidence type="ECO:0000256" key="1">
    <source>
        <dbReference type="SAM" id="MobiDB-lite"/>
    </source>
</evidence>
<proteinExistence type="predicted"/>
<evidence type="ECO:0000313" key="3">
    <source>
        <dbReference type="Proteomes" id="UP000247498"/>
    </source>
</evidence>
<gene>
    <name evidence="2" type="ORF">Rsub_07504</name>
</gene>
<feature type="region of interest" description="Disordered" evidence="1">
    <location>
        <begin position="44"/>
        <end position="123"/>
    </location>
</feature>
<sequence length="123" mass="11667">MAQQQAPQQHPGGPSLYHAQMAVMNQCSAGSWVGAPFPDVTRAPIAGPLAPPGAPAAPPVPRAEGPAAPWGYGGGGGSGGGLHGSGGGSGGGLYGSSAGGGAAHGHTVEPPRSTFGFGYGTVV</sequence>
<feature type="compositionally biased region" description="Gly residues" evidence="1">
    <location>
        <begin position="71"/>
        <end position="103"/>
    </location>
</feature>
<dbReference type="EMBL" id="BDRX01000058">
    <property type="protein sequence ID" value="GBF95003.1"/>
    <property type="molecule type" value="Genomic_DNA"/>
</dbReference>
<dbReference type="InParanoid" id="A0A2V0PAR8"/>
<reference evidence="2 3" key="1">
    <citation type="journal article" date="2018" name="Sci. Rep.">
        <title>Raphidocelis subcapitata (=Pseudokirchneriella subcapitata) provides an insight into genome evolution and environmental adaptations in the Sphaeropleales.</title>
        <authorList>
            <person name="Suzuki S."/>
            <person name="Yamaguchi H."/>
            <person name="Nakajima N."/>
            <person name="Kawachi M."/>
        </authorList>
    </citation>
    <scope>NUCLEOTIDE SEQUENCE [LARGE SCALE GENOMIC DNA]</scope>
    <source>
        <strain evidence="2 3">NIES-35</strain>
    </source>
</reference>
<name>A0A2V0PAR8_9CHLO</name>
<protein>
    <submittedName>
        <fullName evidence="2">Uncharacterized protein</fullName>
    </submittedName>
</protein>